<sequence>SDVVLFSVGGAGGVVVATVNGIDYTPGSDVDVDLITVNVTGTPKLWWDEATDSFEMNKGLTLPSGYFTGNARIGGALDHEGSTAGFYNTTPITKQTGVAVSDVAIHAALVNLGLIAA</sequence>
<proteinExistence type="predicted"/>
<dbReference type="AlphaFoldDB" id="A0A0F9AFA8"/>
<name>A0A0F9AFA8_9ZZZZ</name>
<protein>
    <submittedName>
        <fullName evidence="1">Uncharacterized protein</fullName>
    </submittedName>
</protein>
<accession>A0A0F9AFA8</accession>
<evidence type="ECO:0000313" key="1">
    <source>
        <dbReference type="EMBL" id="KKL08199.1"/>
    </source>
</evidence>
<comment type="caution">
    <text evidence="1">The sequence shown here is derived from an EMBL/GenBank/DDBJ whole genome shotgun (WGS) entry which is preliminary data.</text>
</comment>
<reference evidence="1" key="1">
    <citation type="journal article" date="2015" name="Nature">
        <title>Complex archaea that bridge the gap between prokaryotes and eukaryotes.</title>
        <authorList>
            <person name="Spang A."/>
            <person name="Saw J.H."/>
            <person name="Jorgensen S.L."/>
            <person name="Zaremba-Niedzwiedzka K."/>
            <person name="Martijn J."/>
            <person name="Lind A.E."/>
            <person name="van Eijk R."/>
            <person name="Schleper C."/>
            <person name="Guy L."/>
            <person name="Ettema T.J."/>
        </authorList>
    </citation>
    <scope>NUCLEOTIDE SEQUENCE</scope>
</reference>
<feature type="non-terminal residue" evidence="1">
    <location>
        <position position="1"/>
    </location>
</feature>
<gene>
    <name evidence="1" type="ORF">LCGC14_2578290</name>
</gene>
<organism evidence="1">
    <name type="scientific">marine sediment metagenome</name>
    <dbReference type="NCBI Taxonomy" id="412755"/>
    <lineage>
        <taxon>unclassified sequences</taxon>
        <taxon>metagenomes</taxon>
        <taxon>ecological metagenomes</taxon>
    </lineage>
</organism>
<dbReference type="EMBL" id="LAZR01042977">
    <property type="protein sequence ID" value="KKL08199.1"/>
    <property type="molecule type" value="Genomic_DNA"/>
</dbReference>